<feature type="compositionally biased region" description="Basic and acidic residues" evidence="1">
    <location>
        <begin position="120"/>
        <end position="132"/>
    </location>
</feature>
<protein>
    <submittedName>
        <fullName evidence="2">Uncharacterized protein</fullName>
    </submittedName>
</protein>
<evidence type="ECO:0000256" key="1">
    <source>
        <dbReference type="SAM" id="MobiDB-lite"/>
    </source>
</evidence>
<name>A0A8H6M556_9AGAR</name>
<feature type="compositionally biased region" description="Basic residues" evidence="1">
    <location>
        <begin position="95"/>
        <end position="105"/>
    </location>
</feature>
<organism evidence="2 3">
    <name type="scientific">Ephemerocybe angulata</name>
    <dbReference type="NCBI Taxonomy" id="980116"/>
    <lineage>
        <taxon>Eukaryota</taxon>
        <taxon>Fungi</taxon>
        <taxon>Dikarya</taxon>
        <taxon>Basidiomycota</taxon>
        <taxon>Agaricomycotina</taxon>
        <taxon>Agaricomycetes</taxon>
        <taxon>Agaricomycetidae</taxon>
        <taxon>Agaricales</taxon>
        <taxon>Agaricineae</taxon>
        <taxon>Psathyrellaceae</taxon>
        <taxon>Ephemerocybe</taxon>
    </lineage>
</organism>
<evidence type="ECO:0000313" key="3">
    <source>
        <dbReference type="Proteomes" id="UP000521943"/>
    </source>
</evidence>
<feature type="compositionally biased region" description="Polar residues" evidence="1">
    <location>
        <begin position="47"/>
        <end position="56"/>
    </location>
</feature>
<reference evidence="2 3" key="1">
    <citation type="submission" date="2020-07" db="EMBL/GenBank/DDBJ databases">
        <title>Comparative genomics of pyrophilous fungi reveals a link between fire events and developmental genes.</title>
        <authorList>
            <consortium name="DOE Joint Genome Institute"/>
            <person name="Steindorff A.S."/>
            <person name="Carver A."/>
            <person name="Calhoun S."/>
            <person name="Stillman K."/>
            <person name="Liu H."/>
            <person name="Lipzen A."/>
            <person name="Pangilinan J."/>
            <person name="Labutti K."/>
            <person name="Bruns T.D."/>
            <person name="Grigoriev I.V."/>
        </authorList>
    </citation>
    <scope>NUCLEOTIDE SEQUENCE [LARGE SCALE GENOMIC DNA]</scope>
    <source>
        <strain evidence="2 3">CBS 144469</strain>
    </source>
</reference>
<gene>
    <name evidence="2" type="ORF">DFP72DRAFT_1067819</name>
</gene>
<dbReference type="EMBL" id="JACGCI010000031">
    <property type="protein sequence ID" value="KAF6755090.1"/>
    <property type="molecule type" value="Genomic_DNA"/>
</dbReference>
<evidence type="ECO:0000313" key="2">
    <source>
        <dbReference type="EMBL" id="KAF6755090.1"/>
    </source>
</evidence>
<feature type="compositionally biased region" description="Basic residues" evidence="1">
    <location>
        <begin position="133"/>
        <end position="143"/>
    </location>
</feature>
<feature type="region of interest" description="Disordered" evidence="1">
    <location>
        <begin position="1"/>
        <end position="154"/>
    </location>
</feature>
<feature type="compositionally biased region" description="Low complexity" evidence="1">
    <location>
        <begin position="73"/>
        <end position="82"/>
    </location>
</feature>
<comment type="caution">
    <text evidence="2">The sequence shown here is derived from an EMBL/GenBank/DDBJ whole genome shotgun (WGS) entry which is preliminary data.</text>
</comment>
<dbReference type="AlphaFoldDB" id="A0A8H6M556"/>
<keyword evidence="3" id="KW-1185">Reference proteome</keyword>
<feature type="compositionally biased region" description="Low complexity" evidence="1">
    <location>
        <begin position="29"/>
        <end position="46"/>
    </location>
</feature>
<dbReference type="Proteomes" id="UP000521943">
    <property type="component" value="Unassembled WGS sequence"/>
</dbReference>
<proteinExistence type="predicted"/>
<accession>A0A8H6M556</accession>
<sequence>MTTRRKTPEGEEESDSASDNGSASHEAFPLPSSSPNHLLSPIPNNNANLYTSAPYWTNNTNGGIGEGEETPDLTDPGTLLTGFNPSSTPSQLPNRSHRTHHHHPHLPRELFPSHPTNRATDTERKVEGEGRGSRSRNRRRPKRDKNEVGEEDKEVLKSLQSATIMNGGKDKEEGRTTVWDVLQQLQWGGGKERGRDGEDERSDMGSVMMYSPLIPGKKDIVELAEVAPVG</sequence>